<sequence>MNRNMMYNSGTHAEENKRSILRKSDTAVAITRTYVFDLLVDVVSIEDMKEHVLACISASVPYY</sequence>
<evidence type="ECO:0000313" key="1">
    <source>
        <dbReference type="EMBL" id="URE24280.1"/>
    </source>
</evidence>
<dbReference type="AlphaFoldDB" id="A0A9E7H010"/>
<evidence type="ECO:0000313" key="2">
    <source>
        <dbReference type="Proteomes" id="UP001055439"/>
    </source>
</evidence>
<reference evidence="1" key="1">
    <citation type="submission" date="2022-05" db="EMBL/GenBank/DDBJ databases">
        <title>The Musa troglodytarum L. genome provides insights into the mechanism of non-climacteric behaviour and enrichment of carotenoids.</title>
        <authorList>
            <person name="Wang J."/>
        </authorList>
    </citation>
    <scope>NUCLEOTIDE SEQUENCE</scope>
    <source>
        <tissue evidence="1">Leaf</tissue>
    </source>
</reference>
<dbReference type="Proteomes" id="UP001055439">
    <property type="component" value="Chromosome 8"/>
</dbReference>
<keyword evidence="2" id="KW-1185">Reference proteome</keyword>
<organism evidence="1 2">
    <name type="scientific">Musa troglodytarum</name>
    <name type="common">fe'i banana</name>
    <dbReference type="NCBI Taxonomy" id="320322"/>
    <lineage>
        <taxon>Eukaryota</taxon>
        <taxon>Viridiplantae</taxon>
        <taxon>Streptophyta</taxon>
        <taxon>Embryophyta</taxon>
        <taxon>Tracheophyta</taxon>
        <taxon>Spermatophyta</taxon>
        <taxon>Magnoliopsida</taxon>
        <taxon>Liliopsida</taxon>
        <taxon>Zingiberales</taxon>
        <taxon>Musaceae</taxon>
        <taxon>Musa</taxon>
    </lineage>
</organism>
<name>A0A9E7H010_9LILI</name>
<dbReference type="OrthoDB" id="1272441at2759"/>
<gene>
    <name evidence="1" type="ORF">MUK42_25643</name>
</gene>
<accession>A0A9E7H010</accession>
<protein>
    <submittedName>
        <fullName evidence="1">Uncharacterized protein</fullName>
    </submittedName>
</protein>
<proteinExistence type="predicted"/>
<dbReference type="EMBL" id="CP097510">
    <property type="protein sequence ID" value="URE24280.1"/>
    <property type="molecule type" value="Genomic_DNA"/>
</dbReference>